<sequence>MSTMFNFVAYARQLLVSIGLIKQTSLASLFSNLPSHHRIVISGLDYAGKSSLLRTHLAKSDNDVSELIPWIGFNFEFHRCGNATIQVFDIGGCRHRSVRKMEMSFFRHADAVVWVIDANDIDRAVEAKEELKMALCGDGIREGVPLLLLANKQDLARAWTVKQTRACYIDDISTSINNRPCEVFGVNIQTGQGLIEAFAWLKGAIERRMLHETGVVEKSPVLELRDEVDWIIQEGLRETPKMNEKSG</sequence>
<dbReference type="InterPro" id="IPR006689">
    <property type="entry name" value="Small_GTPase_ARF/SAR"/>
</dbReference>
<keyword evidence="4" id="KW-0479">Metal-binding</keyword>
<keyword evidence="4" id="KW-0460">Magnesium</keyword>
<reference evidence="5 6" key="1">
    <citation type="submission" date="2020-01" db="EMBL/GenBank/DDBJ databases">
        <title>Identification and distribution of gene clusters putatively required for synthesis of sphingolipid metabolism inhibitors in phylogenetically diverse species of the filamentous fungus Fusarium.</title>
        <authorList>
            <person name="Kim H.-S."/>
            <person name="Busman M."/>
            <person name="Brown D.W."/>
            <person name="Divon H."/>
            <person name="Uhlig S."/>
            <person name="Proctor R.H."/>
        </authorList>
    </citation>
    <scope>NUCLEOTIDE SEQUENCE [LARGE SCALE GENOMIC DNA]</scope>
    <source>
        <strain evidence="5 6">NRRL 20459</strain>
    </source>
</reference>
<accession>A0A8H4P9T6</accession>
<dbReference type="GO" id="GO:0046872">
    <property type="term" value="F:metal ion binding"/>
    <property type="evidence" value="ECO:0007669"/>
    <property type="project" value="UniProtKB-KW"/>
</dbReference>
<dbReference type="SMART" id="SM00177">
    <property type="entry name" value="ARF"/>
    <property type="match status" value="1"/>
</dbReference>
<evidence type="ECO:0000313" key="5">
    <source>
        <dbReference type="EMBL" id="KAF4467684.1"/>
    </source>
</evidence>
<feature type="binding site" evidence="3">
    <location>
        <position position="92"/>
    </location>
    <ligand>
        <name>GTP</name>
        <dbReference type="ChEBI" id="CHEBI:37565"/>
    </ligand>
</feature>
<dbReference type="OrthoDB" id="414781at2759"/>
<keyword evidence="1 3" id="KW-0547">Nucleotide-binding</keyword>
<dbReference type="EMBL" id="JAADYS010000705">
    <property type="protein sequence ID" value="KAF4467684.1"/>
    <property type="molecule type" value="Genomic_DNA"/>
</dbReference>
<dbReference type="SMART" id="SM00178">
    <property type="entry name" value="SAR"/>
    <property type="match status" value="1"/>
</dbReference>
<evidence type="ECO:0000256" key="3">
    <source>
        <dbReference type="PIRSR" id="PIRSR606689-1"/>
    </source>
</evidence>
<organism evidence="5 6">
    <name type="scientific">Fusarium albosuccineum</name>
    <dbReference type="NCBI Taxonomy" id="1237068"/>
    <lineage>
        <taxon>Eukaryota</taxon>
        <taxon>Fungi</taxon>
        <taxon>Dikarya</taxon>
        <taxon>Ascomycota</taxon>
        <taxon>Pezizomycotina</taxon>
        <taxon>Sordariomycetes</taxon>
        <taxon>Hypocreomycetidae</taxon>
        <taxon>Hypocreales</taxon>
        <taxon>Nectriaceae</taxon>
        <taxon>Fusarium</taxon>
        <taxon>Fusarium decemcellulare species complex</taxon>
    </lineage>
</organism>
<gene>
    <name evidence="5" type="ORF">FALBO_5444</name>
</gene>
<dbReference type="SUPFAM" id="SSF52540">
    <property type="entry name" value="P-loop containing nucleoside triphosphate hydrolases"/>
    <property type="match status" value="1"/>
</dbReference>
<dbReference type="Gene3D" id="3.40.50.300">
    <property type="entry name" value="P-loop containing nucleotide triphosphate hydrolases"/>
    <property type="match status" value="1"/>
</dbReference>
<name>A0A8H4P9T6_9HYPO</name>
<dbReference type="AlphaFoldDB" id="A0A8H4P9T6"/>
<evidence type="ECO:0000256" key="2">
    <source>
        <dbReference type="ARBA" id="ARBA00023134"/>
    </source>
</evidence>
<keyword evidence="6" id="KW-1185">Reference proteome</keyword>
<dbReference type="InterPro" id="IPR027417">
    <property type="entry name" value="P-loop_NTPase"/>
</dbReference>
<evidence type="ECO:0000256" key="4">
    <source>
        <dbReference type="PIRSR" id="PIRSR606689-2"/>
    </source>
</evidence>
<feature type="binding site" evidence="3">
    <location>
        <begin position="43"/>
        <end position="50"/>
    </location>
    <ligand>
        <name>GTP</name>
        <dbReference type="ChEBI" id="CHEBI:37565"/>
    </ligand>
</feature>
<keyword evidence="2 3" id="KW-0342">GTP-binding</keyword>
<evidence type="ECO:0000313" key="6">
    <source>
        <dbReference type="Proteomes" id="UP000554235"/>
    </source>
</evidence>
<dbReference type="InterPro" id="IPR024156">
    <property type="entry name" value="Small_GTPase_ARF"/>
</dbReference>
<evidence type="ECO:0000256" key="1">
    <source>
        <dbReference type="ARBA" id="ARBA00022741"/>
    </source>
</evidence>
<dbReference type="PROSITE" id="PS51417">
    <property type="entry name" value="ARF"/>
    <property type="match status" value="1"/>
</dbReference>
<dbReference type="Proteomes" id="UP000554235">
    <property type="component" value="Unassembled WGS sequence"/>
</dbReference>
<dbReference type="PANTHER" id="PTHR11711">
    <property type="entry name" value="ADP RIBOSYLATION FACTOR-RELATED"/>
    <property type="match status" value="1"/>
</dbReference>
<comment type="caution">
    <text evidence="5">The sequence shown here is derived from an EMBL/GenBank/DDBJ whole genome shotgun (WGS) entry which is preliminary data.</text>
</comment>
<dbReference type="GO" id="GO:0003924">
    <property type="term" value="F:GTPase activity"/>
    <property type="evidence" value="ECO:0007669"/>
    <property type="project" value="InterPro"/>
</dbReference>
<feature type="binding site" evidence="4">
    <location>
        <position position="50"/>
    </location>
    <ligand>
        <name>Mg(2+)</name>
        <dbReference type="ChEBI" id="CHEBI:18420"/>
    </ligand>
</feature>
<dbReference type="Pfam" id="PF00025">
    <property type="entry name" value="Arf"/>
    <property type="match status" value="1"/>
</dbReference>
<dbReference type="GO" id="GO:0005525">
    <property type="term" value="F:GTP binding"/>
    <property type="evidence" value="ECO:0007669"/>
    <property type="project" value="UniProtKB-KW"/>
</dbReference>
<protein>
    <submittedName>
        <fullName evidence="5">ADP-ribosylation factor</fullName>
    </submittedName>
</protein>
<feature type="binding site" evidence="3">
    <location>
        <begin position="151"/>
        <end position="154"/>
    </location>
    <ligand>
        <name>GTP</name>
        <dbReference type="ChEBI" id="CHEBI:37565"/>
    </ligand>
</feature>
<proteinExistence type="predicted"/>